<dbReference type="Proteomes" id="UP000254266">
    <property type="component" value="Unassembled WGS sequence"/>
</dbReference>
<reference evidence="2 3" key="1">
    <citation type="journal article" date="2018" name="ISME J.">
        <title>Endosymbiont genomes yield clues of tubeworm success.</title>
        <authorList>
            <person name="Li Y."/>
            <person name="Liles M.R."/>
            <person name="Halanych K.M."/>
        </authorList>
    </citation>
    <scope>NUCLEOTIDE SEQUENCE [LARGE SCALE GENOMIC DNA]</scope>
    <source>
        <strain evidence="2">A1464</strain>
    </source>
</reference>
<dbReference type="Pfam" id="PF02120">
    <property type="entry name" value="Flg_hook"/>
    <property type="match status" value="1"/>
</dbReference>
<organism evidence="2 3">
    <name type="scientific">endosymbiont of Galathealinum brachiosum</name>
    <dbReference type="NCBI Taxonomy" id="2200906"/>
    <lineage>
        <taxon>Bacteria</taxon>
        <taxon>Pseudomonadati</taxon>
        <taxon>Pseudomonadota</taxon>
        <taxon>Gammaproteobacteria</taxon>
        <taxon>sulfur-oxidizing symbionts</taxon>
    </lineage>
</organism>
<feature type="domain" description="Flagellar hook-length control protein-like C-terminal" evidence="1">
    <location>
        <begin position="371"/>
        <end position="446"/>
    </location>
</feature>
<protein>
    <recommendedName>
        <fullName evidence="1">Flagellar hook-length control protein-like C-terminal domain-containing protein</fullName>
    </recommendedName>
</protein>
<evidence type="ECO:0000313" key="3">
    <source>
        <dbReference type="Proteomes" id="UP000254266"/>
    </source>
</evidence>
<gene>
    <name evidence="2" type="ORF">DIZ80_05040</name>
</gene>
<dbReference type="EMBL" id="QFXC01000007">
    <property type="protein sequence ID" value="RDH84831.1"/>
    <property type="molecule type" value="Genomic_DNA"/>
</dbReference>
<evidence type="ECO:0000259" key="1">
    <source>
        <dbReference type="Pfam" id="PF02120"/>
    </source>
</evidence>
<keyword evidence="3" id="KW-1185">Reference proteome</keyword>
<dbReference type="AlphaFoldDB" id="A0A370DIX5"/>
<comment type="caution">
    <text evidence="2">The sequence shown here is derived from an EMBL/GenBank/DDBJ whole genome shotgun (WGS) entry which is preliminary data.</text>
</comment>
<name>A0A370DIX5_9GAMM</name>
<sequence>MINIPPIKQSTAVKTDLITNVTRTWKVGQILNGSTQRGGDAQSNVLIRVGQQTIEAKTPVTLQNGQDVKLLIKSLGEFQNGNLGSNQISKLPVLSILDTQTAISENNKIAAVKLRQFIAIQQTFSQVQQLADKLLSSRSITDQLPASLKNSLSNLQQTLQVNTKNINPAQLKQQILNSGVFLESKLLQQTSGSSLVNDFKYQLLTIKSELAKLIPAKEGVTQQTTSTLPLEQLQTSIKKLGDSFNNSQLTSLADKLISLLPKTSIIQLNNMLAGIKPDVSVSNELQSLTKLLTVTLQQHGNHQSQQLQEQLHFRLMLLDLNQQVEQSISKITSLQLQPMSREGDNLVLLLFNLVFKDSHERFDIDFRIQQENEETDPEEQSWSVTLSFNFKTLGKVQSNIHLTGNQVSSVFHTEYVTTADKIKQFLPLLETGLVNTGLNIVKLSVENNLIESKPFVSNQVNLLDEKA</sequence>
<accession>A0A370DIX5</accession>
<evidence type="ECO:0000313" key="2">
    <source>
        <dbReference type="EMBL" id="RDH84831.1"/>
    </source>
</evidence>
<proteinExistence type="predicted"/>
<dbReference type="InterPro" id="IPR021136">
    <property type="entry name" value="Flagellar_hook_control-like_C"/>
</dbReference>